<dbReference type="OrthoDB" id="5412502at2759"/>
<dbReference type="AlphaFoldDB" id="A0A5J5F260"/>
<reference evidence="3 4" key="1">
    <citation type="submission" date="2019-09" db="EMBL/GenBank/DDBJ databases">
        <title>Draft genome of the ectomycorrhizal ascomycete Sphaerosporella brunnea.</title>
        <authorList>
            <consortium name="DOE Joint Genome Institute"/>
            <person name="Benucci G.M."/>
            <person name="Marozzi G."/>
            <person name="Antonielli L."/>
            <person name="Sanchez S."/>
            <person name="Marco P."/>
            <person name="Wang X."/>
            <person name="Falini L.B."/>
            <person name="Barry K."/>
            <person name="Haridas S."/>
            <person name="Lipzen A."/>
            <person name="Labutti K."/>
            <person name="Grigoriev I.V."/>
            <person name="Murat C."/>
            <person name="Martin F."/>
            <person name="Albertini E."/>
            <person name="Donnini D."/>
            <person name="Bonito G."/>
        </authorList>
    </citation>
    <scope>NUCLEOTIDE SEQUENCE [LARGE SCALE GENOMIC DNA]</scope>
    <source>
        <strain evidence="3 4">Sb_GMNB300</strain>
    </source>
</reference>
<feature type="transmembrane region" description="Helical" evidence="2">
    <location>
        <begin position="261"/>
        <end position="282"/>
    </location>
</feature>
<evidence type="ECO:0000256" key="2">
    <source>
        <dbReference type="SAM" id="Phobius"/>
    </source>
</evidence>
<feature type="transmembrane region" description="Helical" evidence="2">
    <location>
        <begin position="235"/>
        <end position="255"/>
    </location>
</feature>
<name>A0A5J5F260_9PEZI</name>
<dbReference type="InParanoid" id="A0A5J5F260"/>
<keyword evidence="4" id="KW-1185">Reference proteome</keyword>
<accession>A0A5J5F260</accession>
<keyword evidence="2" id="KW-0812">Transmembrane</keyword>
<sequence length="394" mass="43506">MLGLQFPTDHTKIQLDIVGLLAIVGESAMADHVQPATNSRASLIPRLVPAPQSFLRTDRPWKLPPNTTARVVGIHSGNYSSDLNYFPNILHGIDELPRFTVRTISITRPQMPGNEAGAVAPVRNITVRRFGPMNVLTIVGMLFFIGLLTAAIVLHDGMALIALVLLALTSSIVSLGSLWSVDLPRRKSQRIQIPNGDVVVIGHQGSFLVVRCGEDIARELYFARERCKYVVGDRLFQVIAATGTFMFMASVVFLANGSWNLQASIGLSYIILNGLYWMAGLLPARLQWDLSGYEVKEEKFEKAGDYTATLMNAIRITRAVKWLRISAAVPETDKWDKWLGEALDRVHDKGWDGHKILTEVLSDAPSPPPNVPSQAALRHSRFGRGSHPEDIDDD</sequence>
<feature type="transmembrane region" description="Helical" evidence="2">
    <location>
        <begin position="160"/>
        <end position="181"/>
    </location>
</feature>
<dbReference type="EMBL" id="VXIS01000052">
    <property type="protein sequence ID" value="KAA8909961.1"/>
    <property type="molecule type" value="Genomic_DNA"/>
</dbReference>
<comment type="caution">
    <text evidence="3">The sequence shown here is derived from an EMBL/GenBank/DDBJ whole genome shotgun (WGS) entry which is preliminary data.</text>
</comment>
<keyword evidence="2" id="KW-0472">Membrane</keyword>
<feature type="transmembrane region" description="Helical" evidence="2">
    <location>
        <begin position="133"/>
        <end position="154"/>
    </location>
</feature>
<evidence type="ECO:0000256" key="1">
    <source>
        <dbReference type="SAM" id="MobiDB-lite"/>
    </source>
</evidence>
<keyword evidence="2" id="KW-1133">Transmembrane helix</keyword>
<dbReference type="Proteomes" id="UP000326924">
    <property type="component" value="Unassembled WGS sequence"/>
</dbReference>
<organism evidence="3 4">
    <name type="scientific">Sphaerosporella brunnea</name>
    <dbReference type="NCBI Taxonomy" id="1250544"/>
    <lineage>
        <taxon>Eukaryota</taxon>
        <taxon>Fungi</taxon>
        <taxon>Dikarya</taxon>
        <taxon>Ascomycota</taxon>
        <taxon>Pezizomycotina</taxon>
        <taxon>Pezizomycetes</taxon>
        <taxon>Pezizales</taxon>
        <taxon>Pyronemataceae</taxon>
        <taxon>Sphaerosporella</taxon>
    </lineage>
</organism>
<gene>
    <name evidence="3" type="ORF">FN846DRAFT_898148</name>
</gene>
<evidence type="ECO:0000313" key="3">
    <source>
        <dbReference type="EMBL" id="KAA8909961.1"/>
    </source>
</evidence>
<proteinExistence type="predicted"/>
<feature type="region of interest" description="Disordered" evidence="1">
    <location>
        <begin position="362"/>
        <end position="394"/>
    </location>
</feature>
<protein>
    <submittedName>
        <fullName evidence="3">Uncharacterized protein</fullName>
    </submittedName>
</protein>
<evidence type="ECO:0000313" key="4">
    <source>
        <dbReference type="Proteomes" id="UP000326924"/>
    </source>
</evidence>